<evidence type="ECO:0000256" key="2">
    <source>
        <dbReference type="ARBA" id="ARBA00008664"/>
    </source>
</evidence>
<accession>A0ABP8BQ40</accession>
<dbReference type="Proteomes" id="UP001501772">
    <property type="component" value="Unassembled WGS sequence"/>
</dbReference>
<dbReference type="SUPFAM" id="SSF56024">
    <property type="entry name" value="Phospholipase D/nuclease"/>
    <property type="match status" value="2"/>
</dbReference>
<keyword evidence="6" id="KW-0443">Lipid metabolism</keyword>
<evidence type="ECO:0000256" key="7">
    <source>
        <dbReference type="SAM" id="MobiDB-lite"/>
    </source>
</evidence>
<keyword evidence="10" id="KW-1185">Reference proteome</keyword>
<evidence type="ECO:0000256" key="3">
    <source>
        <dbReference type="ARBA" id="ARBA00012027"/>
    </source>
</evidence>
<comment type="caution">
    <text evidence="9">The sequence shown here is derived from an EMBL/GenBank/DDBJ whole genome shotgun (WGS) entry which is preliminary data.</text>
</comment>
<keyword evidence="5" id="KW-0442">Lipid degradation</keyword>
<dbReference type="PANTHER" id="PTHR43856">
    <property type="entry name" value="CARDIOLIPIN HYDROLASE"/>
    <property type="match status" value="1"/>
</dbReference>
<sequence>MTNSTTAFEVSGGSEDALFTLKAYRGEGMALLAMNWKGEELPIDFVGFAIEYMEPEGKKFYPVTNRLAFADSEGAVNPNILSTRLSPIQKFRWVHFPWHADIKGDYLYRVSPVFMSREGILSYGEYQQVAIQLFHQTYPGQLNVSFTRGFVSSQAFVNRFETYGEIKTLLPSKAKDGLDFTGSHPKSKEALEWMGFEARKEIMTVLENAVADSQAKVYVVAYDLNLPDMVSLLEQLKDRLMIIIDEDGSHGEEGSAENAAEQRLVASAGRDHVRRQIMGKLQHNKTIIVQSPTQKTVVCGSTNYSWRGFFVQGNNAIIMHGENAVNLFLKAFNNYWTNKNDAALFGSTESAKWQNLGLEGIDASVTFSPHIADNAQLDKIGEDIANTGSNLFYSLAFLAQTGGPVRAALTKATFDPGIFVYGMADKEIGGFELLKPDGNYAPVSAETLDEHVPEPFKSESVGGSGTRLHHKFVVIDFDKPTARVYMGSYNFSNPADLSNGENLLLIKDRRIAVAYMIEALRIFDHYHFRIARKKASDEGKKLTLAKPPKNDGDTPWWKEYYTDPRKIRDRELFSS</sequence>
<dbReference type="InterPro" id="IPR051406">
    <property type="entry name" value="PLD_domain"/>
</dbReference>
<reference evidence="10" key="1">
    <citation type="journal article" date="2019" name="Int. J. Syst. Evol. Microbiol.">
        <title>The Global Catalogue of Microorganisms (GCM) 10K type strain sequencing project: providing services to taxonomists for standard genome sequencing and annotation.</title>
        <authorList>
            <consortium name="The Broad Institute Genomics Platform"/>
            <consortium name="The Broad Institute Genome Sequencing Center for Infectious Disease"/>
            <person name="Wu L."/>
            <person name="Ma J."/>
        </authorList>
    </citation>
    <scope>NUCLEOTIDE SEQUENCE [LARGE SCALE GENOMIC DNA]</scope>
    <source>
        <strain evidence="10">JCM 17626</strain>
    </source>
</reference>
<comment type="catalytic activity">
    <reaction evidence="1">
        <text>a 1,2-diacyl-sn-glycero-3-phosphocholine + H2O = a 1,2-diacyl-sn-glycero-3-phosphate + choline + H(+)</text>
        <dbReference type="Rhea" id="RHEA:14445"/>
        <dbReference type="ChEBI" id="CHEBI:15354"/>
        <dbReference type="ChEBI" id="CHEBI:15377"/>
        <dbReference type="ChEBI" id="CHEBI:15378"/>
        <dbReference type="ChEBI" id="CHEBI:57643"/>
        <dbReference type="ChEBI" id="CHEBI:58608"/>
        <dbReference type="EC" id="3.1.4.4"/>
    </reaction>
</comment>
<feature type="domain" description="PLD phosphodiesterase" evidence="8">
    <location>
        <begin position="464"/>
        <end position="495"/>
    </location>
</feature>
<dbReference type="InterPro" id="IPR025202">
    <property type="entry name" value="PLD-like_dom"/>
</dbReference>
<comment type="similarity">
    <text evidence="2">Belongs to the phospholipase D family.</text>
</comment>
<dbReference type="Gene3D" id="3.30.870.10">
    <property type="entry name" value="Endonuclease Chain A"/>
    <property type="match status" value="2"/>
</dbReference>
<proteinExistence type="inferred from homology"/>
<evidence type="ECO:0000313" key="9">
    <source>
        <dbReference type="EMBL" id="GAA4213249.1"/>
    </source>
</evidence>
<dbReference type="EC" id="3.1.4.4" evidence="3"/>
<organism evidence="9 10">
    <name type="scientific">Pedobacter jeongneungensis</name>
    <dbReference type="NCBI Taxonomy" id="947309"/>
    <lineage>
        <taxon>Bacteria</taxon>
        <taxon>Pseudomonadati</taxon>
        <taxon>Bacteroidota</taxon>
        <taxon>Sphingobacteriia</taxon>
        <taxon>Sphingobacteriales</taxon>
        <taxon>Sphingobacteriaceae</taxon>
        <taxon>Pedobacter</taxon>
    </lineage>
</organism>
<dbReference type="InterPro" id="IPR001736">
    <property type="entry name" value="PLipase_D/transphosphatidylase"/>
</dbReference>
<dbReference type="CDD" id="cd09173">
    <property type="entry name" value="PLDc_Nuc_like_unchar1_2"/>
    <property type="match status" value="1"/>
</dbReference>
<dbReference type="SMART" id="SM00155">
    <property type="entry name" value="PLDc"/>
    <property type="match status" value="2"/>
</dbReference>
<dbReference type="EMBL" id="BAABBY010000015">
    <property type="protein sequence ID" value="GAA4213249.1"/>
    <property type="molecule type" value="Genomic_DNA"/>
</dbReference>
<feature type="region of interest" description="Disordered" evidence="7">
    <location>
        <begin position="537"/>
        <end position="558"/>
    </location>
</feature>
<protein>
    <recommendedName>
        <fullName evidence="3">phospholipase D</fullName>
        <ecNumber evidence="3">3.1.4.4</ecNumber>
    </recommendedName>
</protein>
<keyword evidence="4" id="KW-0378">Hydrolase</keyword>
<evidence type="ECO:0000256" key="5">
    <source>
        <dbReference type="ARBA" id="ARBA00022963"/>
    </source>
</evidence>
<dbReference type="Pfam" id="PF13091">
    <property type="entry name" value="PLDc_2"/>
    <property type="match status" value="2"/>
</dbReference>
<evidence type="ECO:0000259" key="8">
    <source>
        <dbReference type="PROSITE" id="PS50035"/>
    </source>
</evidence>
<evidence type="ECO:0000313" key="10">
    <source>
        <dbReference type="Proteomes" id="UP001501772"/>
    </source>
</evidence>
<evidence type="ECO:0000256" key="1">
    <source>
        <dbReference type="ARBA" id="ARBA00000798"/>
    </source>
</evidence>
<dbReference type="PANTHER" id="PTHR43856:SF1">
    <property type="entry name" value="MITOCHONDRIAL CARDIOLIPIN HYDROLASE"/>
    <property type="match status" value="1"/>
</dbReference>
<name>A0ABP8BQ40_9SPHI</name>
<dbReference type="RefSeq" id="WP_344853697.1">
    <property type="nucleotide sequence ID" value="NZ_BAABBY010000015.1"/>
</dbReference>
<gene>
    <name evidence="9" type="ORF">GCM10022289_45150</name>
</gene>
<dbReference type="PROSITE" id="PS50035">
    <property type="entry name" value="PLD"/>
    <property type="match status" value="1"/>
</dbReference>
<evidence type="ECO:0000256" key="6">
    <source>
        <dbReference type="ARBA" id="ARBA00023098"/>
    </source>
</evidence>
<evidence type="ECO:0000256" key="4">
    <source>
        <dbReference type="ARBA" id="ARBA00022801"/>
    </source>
</evidence>